<dbReference type="GO" id="GO:0006935">
    <property type="term" value="P:chemotaxis"/>
    <property type="evidence" value="ECO:0007669"/>
    <property type="project" value="UniProtKB-KW"/>
</dbReference>
<dbReference type="Proteomes" id="UP000231553">
    <property type="component" value="Unassembled WGS sequence"/>
</dbReference>
<evidence type="ECO:0000256" key="11">
    <source>
        <dbReference type="SAM" id="Coils"/>
    </source>
</evidence>
<accession>A0A2M8IV46</accession>
<protein>
    <recommendedName>
        <fullName evidence="3">Flagellar FliJ protein</fullName>
    </recommendedName>
</protein>
<name>A0A2M8IV46_9RHOB</name>
<evidence type="ECO:0000256" key="8">
    <source>
        <dbReference type="ARBA" id="ARBA00022927"/>
    </source>
</evidence>
<evidence type="ECO:0000313" key="12">
    <source>
        <dbReference type="EMBL" id="PJE34400.1"/>
    </source>
</evidence>
<comment type="similarity">
    <text evidence="2">Belongs to the FliJ family.</text>
</comment>
<dbReference type="Gene3D" id="1.10.287.1700">
    <property type="match status" value="1"/>
</dbReference>
<dbReference type="GO" id="GO:0071973">
    <property type="term" value="P:bacterial-type flagellum-dependent cell motility"/>
    <property type="evidence" value="ECO:0007669"/>
    <property type="project" value="InterPro"/>
</dbReference>
<keyword evidence="11" id="KW-0175">Coiled coil</keyword>
<keyword evidence="7" id="KW-1005">Bacterial flagellum biogenesis</keyword>
<reference evidence="12 13" key="1">
    <citation type="journal article" date="2018" name="Int. J. Syst. Evol. Microbiol.">
        <title>Pseudooceanicola lipolyticus sp. nov., a marine alphaproteobacterium, reclassification of Oceanicola flagellatus as Pseudooceanicola flagellatus comb. nov. and emended description of the genus Pseudooceanicola.</title>
        <authorList>
            <person name="Huang M.-M."/>
            <person name="Guo L.-L."/>
            <person name="Wu Y.-H."/>
            <person name="Lai Q.-L."/>
            <person name="Shao Z.-Z."/>
            <person name="Wang C.-S."/>
            <person name="Wu M."/>
            <person name="Xu X.-W."/>
        </authorList>
    </citation>
    <scope>NUCLEOTIDE SEQUENCE [LARGE SCALE GENOMIC DNA]</scope>
    <source>
        <strain evidence="12 13">157</strain>
    </source>
</reference>
<dbReference type="AlphaFoldDB" id="A0A2M8IV46"/>
<evidence type="ECO:0000313" key="13">
    <source>
        <dbReference type="Proteomes" id="UP000231553"/>
    </source>
</evidence>
<dbReference type="GO" id="GO:0005886">
    <property type="term" value="C:plasma membrane"/>
    <property type="evidence" value="ECO:0007669"/>
    <property type="project" value="UniProtKB-SubCell"/>
</dbReference>
<dbReference type="GO" id="GO:0015031">
    <property type="term" value="P:protein transport"/>
    <property type="evidence" value="ECO:0007669"/>
    <property type="project" value="UniProtKB-KW"/>
</dbReference>
<keyword evidence="8" id="KW-0653">Protein transport</keyword>
<evidence type="ECO:0000256" key="9">
    <source>
        <dbReference type="ARBA" id="ARBA00023136"/>
    </source>
</evidence>
<evidence type="ECO:0000256" key="3">
    <source>
        <dbReference type="ARBA" id="ARBA00020392"/>
    </source>
</evidence>
<evidence type="ECO:0000256" key="7">
    <source>
        <dbReference type="ARBA" id="ARBA00022795"/>
    </source>
</evidence>
<evidence type="ECO:0000256" key="10">
    <source>
        <dbReference type="ARBA" id="ARBA00023225"/>
    </source>
</evidence>
<dbReference type="GO" id="GO:0009288">
    <property type="term" value="C:bacterial-type flagellum"/>
    <property type="evidence" value="ECO:0007669"/>
    <property type="project" value="InterPro"/>
</dbReference>
<dbReference type="InterPro" id="IPR053716">
    <property type="entry name" value="Flag_assembly_chemotaxis_eff"/>
</dbReference>
<sequence length="144" mass="16746">MEARRIAALELIERVKRHEIEADTQALGHLRAEAGKLDRQRGELEDKLSSAMQVSDPALLSYAGNFSRAIRREIVQTEKQRARLEPDLSKLETRVSEAFREIKTYEILRLKALAEAAEERQRKEEEELAELALTQWWRNRRPAP</sequence>
<evidence type="ECO:0000256" key="4">
    <source>
        <dbReference type="ARBA" id="ARBA00022448"/>
    </source>
</evidence>
<gene>
    <name evidence="12" type="ORF">CVM52_22445</name>
</gene>
<evidence type="ECO:0000256" key="6">
    <source>
        <dbReference type="ARBA" id="ARBA00022500"/>
    </source>
</evidence>
<dbReference type="RefSeq" id="WP_100164604.1">
    <property type="nucleotide sequence ID" value="NZ_PGTB01000187.1"/>
</dbReference>
<keyword evidence="6" id="KW-0145">Chemotaxis</keyword>
<dbReference type="GO" id="GO:0044781">
    <property type="term" value="P:bacterial-type flagellum organization"/>
    <property type="evidence" value="ECO:0007669"/>
    <property type="project" value="UniProtKB-KW"/>
</dbReference>
<dbReference type="OrthoDB" id="7872267at2"/>
<comment type="caution">
    <text evidence="12">The sequence shown here is derived from an EMBL/GenBank/DDBJ whole genome shotgun (WGS) entry which is preliminary data.</text>
</comment>
<dbReference type="InterPro" id="IPR012823">
    <property type="entry name" value="Flagell_FliJ"/>
</dbReference>
<keyword evidence="9" id="KW-0472">Membrane</keyword>
<proteinExistence type="inferred from homology"/>
<keyword evidence="13" id="KW-1185">Reference proteome</keyword>
<dbReference type="Pfam" id="PF02050">
    <property type="entry name" value="FliJ"/>
    <property type="match status" value="1"/>
</dbReference>
<feature type="coiled-coil region" evidence="11">
    <location>
        <begin position="88"/>
        <end position="134"/>
    </location>
</feature>
<keyword evidence="4" id="KW-0813">Transport</keyword>
<evidence type="ECO:0000256" key="5">
    <source>
        <dbReference type="ARBA" id="ARBA00022475"/>
    </source>
</evidence>
<comment type="subcellular location">
    <subcellularLocation>
        <location evidence="1">Cell membrane</location>
        <topology evidence="1">Peripheral membrane protein</topology>
        <orientation evidence="1">Cytoplasmic side</orientation>
    </subcellularLocation>
</comment>
<keyword evidence="5" id="KW-1003">Cell membrane</keyword>
<evidence type="ECO:0000256" key="1">
    <source>
        <dbReference type="ARBA" id="ARBA00004413"/>
    </source>
</evidence>
<keyword evidence="10" id="KW-1006">Bacterial flagellum protein export</keyword>
<evidence type="ECO:0000256" key="2">
    <source>
        <dbReference type="ARBA" id="ARBA00010004"/>
    </source>
</evidence>
<organism evidence="12 13">
    <name type="scientific">Pseudooceanicola lipolyticus</name>
    <dbReference type="NCBI Taxonomy" id="2029104"/>
    <lineage>
        <taxon>Bacteria</taxon>
        <taxon>Pseudomonadati</taxon>
        <taxon>Pseudomonadota</taxon>
        <taxon>Alphaproteobacteria</taxon>
        <taxon>Rhodobacterales</taxon>
        <taxon>Paracoccaceae</taxon>
        <taxon>Pseudooceanicola</taxon>
    </lineage>
</organism>
<dbReference type="EMBL" id="PGTB01000187">
    <property type="protein sequence ID" value="PJE34400.1"/>
    <property type="molecule type" value="Genomic_DNA"/>
</dbReference>